<gene>
    <name evidence="8" type="ORF">C8E83_3224</name>
</gene>
<evidence type="ECO:0000256" key="4">
    <source>
        <dbReference type="ARBA" id="ARBA00022989"/>
    </source>
</evidence>
<feature type="transmembrane region" description="Helical" evidence="6">
    <location>
        <begin position="229"/>
        <end position="254"/>
    </location>
</feature>
<dbReference type="GO" id="GO:0140359">
    <property type="term" value="F:ABC-type transporter activity"/>
    <property type="evidence" value="ECO:0007669"/>
    <property type="project" value="InterPro"/>
</dbReference>
<sequence length="421" mass="44910">MARYNLRTVIGFEVTRTLTKRRFWIATLIVPVIIGIVVALIAASDTSTDSSISEQKNAKFSFSYTDASGIVNPEVVRAVGGHPASSPSAAIAAVKKGTLDAYFDYPANPVKQDTKVYGVDKGIFDNGQYTSVASEILKISAEAKVGDAKLSSLVQGTAPTTSTTYNSAGQVSGGIGSVIPPLLFLAIFYVVILLLANQMLTSTLEEKENRVTEMILTTLNPTTLIIGKIISLFIVGVVQMVVFALPVVIGYLFFRTSLNLPALDLAHLHLAPWPMVAGALMLIGGFTLFTGTLVAVGAIMPTAKEAGQIFGVMMALIFVPFYAVALIVSDPHALIVQIFTFFPYSAPVTAMLRNGLGSLDPVSAVIVIAEQFILGGIVLRLAVRLFRYGSIEYSRKVSLRTILPARARRDDSAASGAREAA</sequence>
<feature type="transmembrane region" description="Helical" evidence="6">
    <location>
        <begin position="364"/>
        <end position="386"/>
    </location>
</feature>
<evidence type="ECO:0000256" key="5">
    <source>
        <dbReference type="ARBA" id="ARBA00023136"/>
    </source>
</evidence>
<evidence type="ECO:0000256" key="1">
    <source>
        <dbReference type="ARBA" id="ARBA00004651"/>
    </source>
</evidence>
<feature type="transmembrane region" description="Helical" evidence="6">
    <location>
        <begin position="306"/>
        <end position="327"/>
    </location>
</feature>
<dbReference type="AlphaFoldDB" id="A0A495IK10"/>
<feature type="transmembrane region" description="Helical" evidence="6">
    <location>
        <begin position="275"/>
        <end position="300"/>
    </location>
</feature>
<dbReference type="InterPro" id="IPR013525">
    <property type="entry name" value="ABC2_TM"/>
</dbReference>
<evidence type="ECO:0000313" key="8">
    <source>
        <dbReference type="EMBL" id="RKR76060.1"/>
    </source>
</evidence>
<dbReference type="RefSeq" id="WP_121370964.1">
    <property type="nucleotide sequence ID" value="NZ_RBKS01000001.1"/>
</dbReference>
<name>A0A495IK10_9MICO</name>
<evidence type="ECO:0000256" key="6">
    <source>
        <dbReference type="SAM" id="Phobius"/>
    </source>
</evidence>
<keyword evidence="3 6" id="KW-0812">Transmembrane</keyword>
<protein>
    <submittedName>
        <fullName evidence="8">ABC-2 type transport system permease protein</fullName>
    </submittedName>
</protein>
<reference evidence="8 9" key="1">
    <citation type="submission" date="2018-10" db="EMBL/GenBank/DDBJ databases">
        <title>Sequencing the genomes of 1000 actinobacteria strains.</title>
        <authorList>
            <person name="Klenk H.-P."/>
        </authorList>
    </citation>
    <scope>NUCLEOTIDE SEQUENCE [LARGE SCALE GENOMIC DNA]</scope>
    <source>
        <strain evidence="8 9">DSM 17894</strain>
    </source>
</reference>
<keyword evidence="5 6" id="KW-0472">Membrane</keyword>
<proteinExistence type="predicted"/>
<keyword evidence="2" id="KW-1003">Cell membrane</keyword>
<evidence type="ECO:0000256" key="2">
    <source>
        <dbReference type="ARBA" id="ARBA00022475"/>
    </source>
</evidence>
<dbReference type="Proteomes" id="UP000280008">
    <property type="component" value="Unassembled WGS sequence"/>
</dbReference>
<evidence type="ECO:0000259" key="7">
    <source>
        <dbReference type="Pfam" id="PF12698"/>
    </source>
</evidence>
<comment type="caution">
    <text evidence="8">The sequence shown here is derived from an EMBL/GenBank/DDBJ whole genome shotgun (WGS) entry which is preliminary data.</text>
</comment>
<dbReference type="InterPro" id="IPR051449">
    <property type="entry name" value="ABC-2_transporter_component"/>
</dbReference>
<dbReference type="EMBL" id="RBKS01000001">
    <property type="protein sequence ID" value="RKR76060.1"/>
    <property type="molecule type" value="Genomic_DNA"/>
</dbReference>
<organism evidence="8 9">
    <name type="scientific">Frondihabitans australicus</name>
    <dbReference type="NCBI Taxonomy" id="386892"/>
    <lineage>
        <taxon>Bacteria</taxon>
        <taxon>Bacillati</taxon>
        <taxon>Actinomycetota</taxon>
        <taxon>Actinomycetes</taxon>
        <taxon>Micrococcales</taxon>
        <taxon>Microbacteriaceae</taxon>
        <taxon>Frondihabitans</taxon>
    </lineage>
</organism>
<evidence type="ECO:0000256" key="3">
    <source>
        <dbReference type="ARBA" id="ARBA00022692"/>
    </source>
</evidence>
<feature type="transmembrane region" description="Helical" evidence="6">
    <location>
        <begin position="182"/>
        <end position="200"/>
    </location>
</feature>
<comment type="subcellular location">
    <subcellularLocation>
        <location evidence="1">Cell membrane</location>
        <topology evidence="1">Multi-pass membrane protein</topology>
    </subcellularLocation>
</comment>
<keyword evidence="9" id="KW-1185">Reference proteome</keyword>
<dbReference type="OrthoDB" id="9777766at2"/>
<evidence type="ECO:0000313" key="9">
    <source>
        <dbReference type="Proteomes" id="UP000280008"/>
    </source>
</evidence>
<dbReference type="PANTHER" id="PTHR30294:SF29">
    <property type="entry name" value="MULTIDRUG ABC TRANSPORTER PERMEASE YBHS-RELATED"/>
    <property type="match status" value="1"/>
</dbReference>
<dbReference type="GO" id="GO:0005886">
    <property type="term" value="C:plasma membrane"/>
    <property type="evidence" value="ECO:0007669"/>
    <property type="project" value="UniProtKB-SubCell"/>
</dbReference>
<dbReference type="PANTHER" id="PTHR30294">
    <property type="entry name" value="MEMBRANE COMPONENT OF ABC TRANSPORTER YHHJ-RELATED"/>
    <property type="match status" value="1"/>
</dbReference>
<dbReference type="Pfam" id="PF12698">
    <property type="entry name" value="ABC2_membrane_3"/>
    <property type="match status" value="1"/>
</dbReference>
<keyword evidence="4 6" id="KW-1133">Transmembrane helix</keyword>
<accession>A0A495IK10</accession>
<feature type="transmembrane region" description="Helical" evidence="6">
    <location>
        <begin position="23"/>
        <end position="43"/>
    </location>
</feature>
<feature type="domain" description="ABC-2 type transporter transmembrane" evidence="7">
    <location>
        <begin position="21"/>
        <end position="363"/>
    </location>
</feature>